<proteinExistence type="predicted"/>
<evidence type="ECO:0000256" key="1">
    <source>
        <dbReference type="PIRSR" id="PIRSR605493-1"/>
    </source>
</evidence>
<accession>A0A832G6P9</accession>
<dbReference type="Gene3D" id="3.90.550.10">
    <property type="entry name" value="Spore Coat Polysaccharide Biosynthesis Protein SpsA, Chain A"/>
    <property type="match status" value="1"/>
</dbReference>
<dbReference type="Gene3D" id="3.50.30.40">
    <property type="entry name" value="Ribonuclease E inhibitor RraA/RraA-like"/>
    <property type="match status" value="1"/>
</dbReference>
<feature type="binding site" evidence="1">
    <location>
        <position position="333"/>
    </location>
    <ligand>
        <name>Mg(2+)</name>
        <dbReference type="ChEBI" id="CHEBI:18420"/>
    </ligand>
</feature>
<gene>
    <name evidence="2" type="ORF">ENS56_06805</name>
</gene>
<dbReference type="InterPro" id="IPR005493">
    <property type="entry name" value="RraA/RraA-like"/>
</dbReference>
<dbReference type="SUPFAM" id="SSF89562">
    <property type="entry name" value="RraA-like"/>
    <property type="match status" value="1"/>
</dbReference>
<dbReference type="PANTHER" id="PTHR21485">
    <property type="entry name" value="HAD SUPERFAMILY MEMBERS CMAS AND KDSC"/>
    <property type="match status" value="1"/>
</dbReference>
<keyword evidence="1" id="KW-0460">Magnesium</keyword>
<dbReference type="GO" id="GO:0008781">
    <property type="term" value="F:N-acylneuraminate cytidylyltransferase activity"/>
    <property type="evidence" value="ECO:0007669"/>
    <property type="project" value="TreeGrafter"/>
</dbReference>
<reference evidence="2" key="1">
    <citation type="journal article" date="2020" name="mSystems">
        <title>Genome- and Community-Level Interaction Insights into Carbon Utilization and Element Cycling Functions of Hydrothermarchaeota in Hydrothermal Sediment.</title>
        <authorList>
            <person name="Zhou Z."/>
            <person name="Liu Y."/>
            <person name="Xu W."/>
            <person name="Pan J."/>
            <person name="Luo Z.H."/>
            <person name="Li M."/>
        </authorList>
    </citation>
    <scope>NUCLEOTIDE SEQUENCE [LARGE SCALE GENOMIC DNA]</scope>
    <source>
        <strain evidence="2">SpSt-500</strain>
    </source>
</reference>
<organism evidence="2">
    <name type="scientific">Ignavibacterium album</name>
    <dbReference type="NCBI Taxonomy" id="591197"/>
    <lineage>
        <taxon>Bacteria</taxon>
        <taxon>Pseudomonadati</taxon>
        <taxon>Ignavibacteriota</taxon>
        <taxon>Ignavibacteria</taxon>
        <taxon>Ignavibacteriales</taxon>
        <taxon>Ignavibacteriaceae</taxon>
        <taxon>Ignavibacterium</taxon>
    </lineage>
</organism>
<dbReference type="EMBL" id="DSVI01000007">
    <property type="protein sequence ID" value="HGT47726.1"/>
    <property type="molecule type" value="Genomic_DNA"/>
</dbReference>
<dbReference type="InterPro" id="IPR029044">
    <property type="entry name" value="Nucleotide-diphossugar_trans"/>
</dbReference>
<dbReference type="GO" id="GO:0046872">
    <property type="term" value="F:metal ion binding"/>
    <property type="evidence" value="ECO:0007669"/>
    <property type="project" value="UniProtKB-KW"/>
</dbReference>
<dbReference type="Pfam" id="PF02348">
    <property type="entry name" value="CTP_transf_3"/>
    <property type="match status" value="1"/>
</dbReference>
<dbReference type="InterPro" id="IPR050793">
    <property type="entry name" value="CMP-NeuNAc_synthase"/>
</dbReference>
<dbReference type="PANTHER" id="PTHR21485:SF3">
    <property type="entry name" value="N-ACYLNEURAMINATE CYTIDYLYLTRANSFERASE"/>
    <property type="match status" value="1"/>
</dbReference>
<comment type="cofactor">
    <cofactor evidence="1">
        <name>Mg(2+)</name>
        <dbReference type="ChEBI" id="CHEBI:18420"/>
    </cofactor>
</comment>
<keyword evidence="1" id="KW-0479">Metal-binding</keyword>
<dbReference type="CDD" id="cd16841">
    <property type="entry name" value="RraA_family"/>
    <property type="match status" value="1"/>
</dbReference>
<keyword evidence="2" id="KW-0808">Transferase</keyword>
<dbReference type="CDD" id="cd02513">
    <property type="entry name" value="CMP-NeuAc_Synthase"/>
    <property type="match status" value="1"/>
</dbReference>
<protein>
    <submittedName>
        <fullName evidence="2">Cytidyltransferase</fullName>
    </submittedName>
</protein>
<evidence type="ECO:0000313" key="2">
    <source>
        <dbReference type="EMBL" id="HGT47726.1"/>
    </source>
</evidence>
<feature type="binding site" evidence="1">
    <location>
        <position position="332"/>
    </location>
    <ligand>
        <name>substrate</name>
    </ligand>
</feature>
<dbReference type="InterPro" id="IPR003329">
    <property type="entry name" value="Cytidylyl_trans"/>
</dbReference>
<sequence>MKVAAFLPAKGSSNRIPNKNTMLLDGEPLFLRSLKKLMSISLIDEVFLDTESHEIIDLASEVKCNILKRDASLASNKTDGNLLFYNEVQHSDADICVQLLCTSPFIKPSTIEKGINILLDNPEYDSVVAIRKEKQYLWKDGRPVYNIHHIPNSVDLEDTIIESMGLYIVRRDVALQLKRRIGDNPFLLEIDPTESIDVNWPEDFELANLIAIGLREQERRLFNNLKLLLSSALLSDILDDLNLNGVLSSKFSLNLPDAKVLGRAKTLQIDLCPDDEDFKRIYDSLNLYDHIVNNDVIVVANKIPDYAFFGELNANLALRAGASAAIIDGVTRDTRETSDMGFPVFSKGNYCKDTRKRGIVTSKNKTVVIDGISIHKDDLIFGDRDGIVVIPRKYENQIIETAFQKLQNEKHILIDVAKGVHTSELVQKYGLF</sequence>
<name>A0A832G6P9_9BACT</name>
<dbReference type="AlphaFoldDB" id="A0A832G6P9"/>
<comment type="caution">
    <text evidence="2">The sequence shown here is derived from an EMBL/GenBank/DDBJ whole genome shotgun (WGS) entry which is preliminary data.</text>
</comment>
<dbReference type="InterPro" id="IPR036704">
    <property type="entry name" value="RraA/RraA-like_sf"/>
</dbReference>
<dbReference type="Pfam" id="PF03737">
    <property type="entry name" value="RraA-like"/>
    <property type="match status" value="1"/>
</dbReference>
<dbReference type="SUPFAM" id="SSF53448">
    <property type="entry name" value="Nucleotide-diphospho-sugar transferases"/>
    <property type="match status" value="1"/>
</dbReference>